<accession>A0A2P5CC38</accession>
<evidence type="ECO:0000313" key="1">
    <source>
        <dbReference type="EMBL" id="PON58626.1"/>
    </source>
</evidence>
<dbReference type="SUPFAM" id="SSF54001">
    <property type="entry name" value="Cysteine proteinases"/>
    <property type="match status" value="1"/>
</dbReference>
<dbReference type="AlphaFoldDB" id="A0A2P5CC38"/>
<dbReference type="EMBL" id="JXTB01000147">
    <property type="protein sequence ID" value="PON58626.1"/>
    <property type="molecule type" value="Genomic_DNA"/>
</dbReference>
<evidence type="ECO:0000313" key="2">
    <source>
        <dbReference type="Proteomes" id="UP000237105"/>
    </source>
</evidence>
<gene>
    <name evidence="1" type="ORF">PanWU01x14_165160</name>
</gene>
<dbReference type="OrthoDB" id="10427245at2759"/>
<protein>
    <submittedName>
        <fullName evidence="1">Uncharacterized protein</fullName>
    </submittedName>
</protein>
<dbReference type="Proteomes" id="UP000237105">
    <property type="component" value="Unassembled WGS sequence"/>
</dbReference>
<comment type="caution">
    <text evidence="1">The sequence shown here is derived from an EMBL/GenBank/DDBJ whole genome shotgun (WGS) entry which is preliminary data.</text>
</comment>
<proteinExistence type="predicted"/>
<organism evidence="1 2">
    <name type="scientific">Parasponia andersonii</name>
    <name type="common">Sponia andersonii</name>
    <dbReference type="NCBI Taxonomy" id="3476"/>
    <lineage>
        <taxon>Eukaryota</taxon>
        <taxon>Viridiplantae</taxon>
        <taxon>Streptophyta</taxon>
        <taxon>Embryophyta</taxon>
        <taxon>Tracheophyta</taxon>
        <taxon>Spermatophyta</taxon>
        <taxon>Magnoliopsida</taxon>
        <taxon>eudicotyledons</taxon>
        <taxon>Gunneridae</taxon>
        <taxon>Pentapetalae</taxon>
        <taxon>rosids</taxon>
        <taxon>fabids</taxon>
        <taxon>Rosales</taxon>
        <taxon>Cannabaceae</taxon>
        <taxon>Parasponia</taxon>
    </lineage>
</organism>
<dbReference type="InterPro" id="IPR038765">
    <property type="entry name" value="Papain-like_cys_pep_sf"/>
</dbReference>
<sequence>MVENVDKTCMRSVNKDFENIVGKSTFGDIMFSMNVQTRSVLEGKSGFENIGDVTVVESREVGGSSLISRGRTKVLSWNRALDLVLMNVDDEILMDEQNKESLDVDIMTDSSAEEHLTLFGERPDRKDIDVLSHKSQWNDWIGLLFQCEKIFMPLLVKRHRILVIIDIRESAAFVCDNL</sequence>
<keyword evidence="2" id="KW-1185">Reference proteome</keyword>
<reference evidence="2" key="1">
    <citation type="submission" date="2016-06" db="EMBL/GenBank/DDBJ databases">
        <title>Parallel loss of symbiosis genes in relatives of nitrogen-fixing non-legume Parasponia.</title>
        <authorList>
            <person name="Van Velzen R."/>
            <person name="Holmer R."/>
            <person name="Bu F."/>
            <person name="Rutten L."/>
            <person name="Van Zeijl A."/>
            <person name="Liu W."/>
            <person name="Santuari L."/>
            <person name="Cao Q."/>
            <person name="Sharma T."/>
            <person name="Shen D."/>
            <person name="Roswanjaya Y."/>
            <person name="Wardhani T."/>
            <person name="Kalhor M.S."/>
            <person name="Jansen J."/>
            <person name="Van den Hoogen J."/>
            <person name="Gungor B."/>
            <person name="Hartog M."/>
            <person name="Hontelez J."/>
            <person name="Verver J."/>
            <person name="Yang W.-C."/>
            <person name="Schijlen E."/>
            <person name="Repin R."/>
            <person name="Schilthuizen M."/>
            <person name="Schranz E."/>
            <person name="Heidstra R."/>
            <person name="Miyata K."/>
            <person name="Fedorova E."/>
            <person name="Kohlen W."/>
            <person name="Bisseling T."/>
            <person name="Smit S."/>
            <person name="Geurts R."/>
        </authorList>
    </citation>
    <scope>NUCLEOTIDE SEQUENCE [LARGE SCALE GENOMIC DNA]</scope>
    <source>
        <strain evidence="2">cv. WU1-14</strain>
    </source>
</reference>
<name>A0A2P5CC38_PARAD</name>